<keyword evidence="3" id="KW-1185">Reference proteome</keyword>
<dbReference type="Proteomes" id="UP000586042">
    <property type="component" value="Unassembled WGS sequence"/>
</dbReference>
<feature type="transmembrane region" description="Helical" evidence="1">
    <location>
        <begin position="12"/>
        <end position="32"/>
    </location>
</feature>
<evidence type="ECO:0000313" key="2">
    <source>
        <dbReference type="EMBL" id="NUW33887.1"/>
    </source>
</evidence>
<reference evidence="2 3" key="1">
    <citation type="submission" date="2020-06" db="EMBL/GenBank/DDBJ databases">
        <title>Nonomuraea sp. SMC257, a novel actinomycete isolated from soil.</title>
        <authorList>
            <person name="Chanama M."/>
        </authorList>
    </citation>
    <scope>NUCLEOTIDE SEQUENCE [LARGE SCALE GENOMIC DNA]</scope>
    <source>
        <strain evidence="2 3">SMC257</strain>
    </source>
</reference>
<dbReference type="EMBL" id="JABWGN010000008">
    <property type="protein sequence ID" value="NUW33887.1"/>
    <property type="molecule type" value="Genomic_DNA"/>
</dbReference>
<name>A0A7Y6M449_9ACTN</name>
<keyword evidence="1" id="KW-0472">Membrane</keyword>
<sequence>MGIGSFGQRARGTGAVSLLVFARAAGIVWVVVRRSKGVPAPLALTTAAYLAVAAATVSPARRAARPPRWPPAALAARRAARLLCCPPAVLGGRRGADGRGVPQAGRPRVAWTLWGVRSVRWAWAAWTS</sequence>
<keyword evidence="1" id="KW-0812">Transmembrane</keyword>
<keyword evidence="1" id="KW-1133">Transmembrane helix</keyword>
<proteinExistence type="predicted"/>
<dbReference type="RefSeq" id="WP_175591351.1">
    <property type="nucleotide sequence ID" value="NZ_JABWGN010000008.1"/>
</dbReference>
<evidence type="ECO:0000256" key="1">
    <source>
        <dbReference type="SAM" id="Phobius"/>
    </source>
</evidence>
<gene>
    <name evidence="2" type="ORF">HTZ77_20980</name>
</gene>
<protein>
    <submittedName>
        <fullName evidence="2">Uncharacterized protein</fullName>
    </submittedName>
</protein>
<accession>A0A7Y6M449</accession>
<organism evidence="2 3">
    <name type="scientific">Nonomuraea montanisoli</name>
    <dbReference type="NCBI Taxonomy" id="2741721"/>
    <lineage>
        <taxon>Bacteria</taxon>
        <taxon>Bacillati</taxon>
        <taxon>Actinomycetota</taxon>
        <taxon>Actinomycetes</taxon>
        <taxon>Streptosporangiales</taxon>
        <taxon>Streptosporangiaceae</taxon>
        <taxon>Nonomuraea</taxon>
    </lineage>
</organism>
<feature type="transmembrane region" description="Helical" evidence="1">
    <location>
        <begin position="38"/>
        <end position="58"/>
    </location>
</feature>
<comment type="caution">
    <text evidence="2">The sequence shown here is derived from an EMBL/GenBank/DDBJ whole genome shotgun (WGS) entry which is preliminary data.</text>
</comment>
<dbReference type="AlphaFoldDB" id="A0A7Y6M449"/>
<evidence type="ECO:0000313" key="3">
    <source>
        <dbReference type="Proteomes" id="UP000586042"/>
    </source>
</evidence>